<comment type="subcellular location">
    <subcellularLocation>
        <location evidence="1">Membrane</location>
        <topology evidence="1">Multi-pass membrane protein</topology>
    </subcellularLocation>
</comment>
<gene>
    <name evidence="10" type="ORF">N7498_005193</name>
</gene>
<feature type="transmembrane region" description="Helical" evidence="8">
    <location>
        <begin position="67"/>
        <end position="85"/>
    </location>
</feature>
<keyword evidence="4 8" id="KW-0812">Transmembrane</keyword>
<organism evidence="10 11">
    <name type="scientific">Penicillium cinerascens</name>
    <dbReference type="NCBI Taxonomy" id="70096"/>
    <lineage>
        <taxon>Eukaryota</taxon>
        <taxon>Fungi</taxon>
        <taxon>Dikarya</taxon>
        <taxon>Ascomycota</taxon>
        <taxon>Pezizomycotina</taxon>
        <taxon>Eurotiomycetes</taxon>
        <taxon>Eurotiomycetidae</taxon>
        <taxon>Eurotiales</taxon>
        <taxon>Aspergillaceae</taxon>
        <taxon>Penicillium</taxon>
    </lineage>
</organism>
<reference evidence="10" key="1">
    <citation type="submission" date="2022-12" db="EMBL/GenBank/DDBJ databases">
        <authorList>
            <person name="Petersen C."/>
        </authorList>
    </citation>
    <scope>NUCLEOTIDE SEQUENCE</scope>
    <source>
        <strain evidence="10">IBT 15544</strain>
    </source>
</reference>
<accession>A0A9W9MN08</accession>
<evidence type="ECO:0000256" key="4">
    <source>
        <dbReference type="ARBA" id="ARBA00022692"/>
    </source>
</evidence>
<dbReference type="Gene3D" id="1.20.1250.20">
    <property type="entry name" value="MFS general substrate transporter like domains"/>
    <property type="match status" value="1"/>
</dbReference>
<feature type="transmembrane region" description="Helical" evidence="8">
    <location>
        <begin position="142"/>
        <end position="161"/>
    </location>
</feature>
<comment type="caution">
    <text evidence="10">The sequence shown here is derived from an EMBL/GenBank/DDBJ whole genome shotgun (WGS) entry which is preliminary data.</text>
</comment>
<evidence type="ECO:0000256" key="8">
    <source>
        <dbReference type="SAM" id="Phobius"/>
    </source>
</evidence>
<keyword evidence="11" id="KW-1185">Reference proteome</keyword>
<evidence type="ECO:0000256" key="5">
    <source>
        <dbReference type="ARBA" id="ARBA00022989"/>
    </source>
</evidence>
<dbReference type="SUPFAM" id="SSF103473">
    <property type="entry name" value="MFS general substrate transporter"/>
    <property type="match status" value="1"/>
</dbReference>
<keyword evidence="3 7" id="KW-0813">Transport</keyword>
<sequence>MSDTKSHEEVHEEVHGISTAVDDTPQVIAGYGETAKRAGAQTKEVRNAELFAAIEETKIEKWSKTSIHLYFCIFVSFLCACANGYDGSLMGSILAMDHWQAVFKAGMTGEKVSVVTSLYTVGSIIATPFSAVISDKLGRRKCMFVGAWVIISGSIIISTAMSLPQFVIGRFILGVGIQIMVVSAPAYAVEIAPPHWRGRAVGFYNCGWFGGSIPAAAITYGSNFIGNNYQWRIPFICQCFACVLVIFFVWFIPESPRWLLTQGREQEAYAFLIKYHGNGDPNARLVRLEIEEMKEGIRIDGIDKRWWDYRPFVTTHSGRWRFGQVIMISVFGQWSGNGLGYFNPTIYKTLGYESSSIQLLFNLINSIASAIGAGIAVCLTDKMPRRPVLIWGTLGCAITMAINAAISVPIAEHGSISKSKGQAALAFYYLFNVVFSFTYTPLQGVVPTEALETTTRAKGLALSGFIVSSIGFISQFASPIGLGNISTNYFWIFVGWDLVEAVFWYFFCVESQGRTLEELEWVYQQPNPVKASRSLDKVVVQEDGTVTEKIEVDA</sequence>
<protein>
    <recommendedName>
        <fullName evidence="9">Major facilitator superfamily (MFS) profile domain-containing protein</fullName>
    </recommendedName>
</protein>
<proteinExistence type="inferred from homology"/>
<dbReference type="PANTHER" id="PTHR48022">
    <property type="entry name" value="PLASTIDIC GLUCOSE TRANSPORTER 4"/>
    <property type="match status" value="1"/>
</dbReference>
<feature type="transmembrane region" description="Helical" evidence="8">
    <location>
        <begin position="233"/>
        <end position="252"/>
    </location>
</feature>
<evidence type="ECO:0000259" key="9">
    <source>
        <dbReference type="PROSITE" id="PS50850"/>
    </source>
</evidence>
<evidence type="ECO:0000256" key="1">
    <source>
        <dbReference type="ARBA" id="ARBA00004141"/>
    </source>
</evidence>
<evidence type="ECO:0000256" key="7">
    <source>
        <dbReference type="RuleBase" id="RU003346"/>
    </source>
</evidence>
<keyword evidence="6 8" id="KW-0472">Membrane</keyword>
<dbReference type="RefSeq" id="XP_058308793.1">
    <property type="nucleotide sequence ID" value="XM_058452255.1"/>
</dbReference>
<dbReference type="InterPro" id="IPR005828">
    <property type="entry name" value="MFS_sugar_transport-like"/>
</dbReference>
<feature type="transmembrane region" description="Helical" evidence="8">
    <location>
        <begin position="489"/>
        <end position="507"/>
    </location>
</feature>
<dbReference type="InterPro" id="IPR036259">
    <property type="entry name" value="MFS_trans_sf"/>
</dbReference>
<dbReference type="InterPro" id="IPR020846">
    <property type="entry name" value="MFS_dom"/>
</dbReference>
<evidence type="ECO:0000313" key="11">
    <source>
        <dbReference type="Proteomes" id="UP001150904"/>
    </source>
</evidence>
<dbReference type="PROSITE" id="PS00216">
    <property type="entry name" value="SUGAR_TRANSPORT_1"/>
    <property type="match status" value="1"/>
</dbReference>
<dbReference type="PANTHER" id="PTHR48022:SF36">
    <property type="entry name" value="LACTOSE PERMEASE, PUTATIVE (AFU_ORTHOLOGUE AFUA_1G17310)-RELATED"/>
    <property type="match status" value="1"/>
</dbReference>
<feature type="transmembrane region" description="Helical" evidence="8">
    <location>
        <begin position="167"/>
        <end position="189"/>
    </location>
</feature>
<reference evidence="10" key="2">
    <citation type="journal article" date="2023" name="IMA Fungus">
        <title>Comparative genomic study of the Penicillium genus elucidates a diverse pangenome and 15 lateral gene transfer events.</title>
        <authorList>
            <person name="Petersen C."/>
            <person name="Sorensen T."/>
            <person name="Nielsen M.R."/>
            <person name="Sondergaard T.E."/>
            <person name="Sorensen J.L."/>
            <person name="Fitzpatrick D.A."/>
            <person name="Frisvad J.C."/>
            <person name="Nielsen K.L."/>
        </authorList>
    </citation>
    <scope>NUCLEOTIDE SEQUENCE</scope>
    <source>
        <strain evidence="10">IBT 15544</strain>
    </source>
</reference>
<dbReference type="InterPro" id="IPR003663">
    <property type="entry name" value="Sugar/inositol_transpt"/>
</dbReference>
<dbReference type="NCBIfam" id="TIGR00879">
    <property type="entry name" value="SP"/>
    <property type="match status" value="1"/>
</dbReference>
<dbReference type="EMBL" id="JAPQKR010000012">
    <property type="protein sequence ID" value="KAJ5204314.1"/>
    <property type="molecule type" value="Genomic_DNA"/>
</dbReference>
<feature type="transmembrane region" description="Helical" evidence="8">
    <location>
        <begin position="423"/>
        <end position="440"/>
    </location>
</feature>
<dbReference type="OrthoDB" id="6133115at2759"/>
<name>A0A9W9MN08_9EURO</name>
<dbReference type="GO" id="GO:0005351">
    <property type="term" value="F:carbohydrate:proton symporter activity"/>
    <property type="evidence" value="ECO:0007669"/>
    <property type="project" value="TreeGrafter"/>
</dbReference>
<dbReference type="InterPro" id="IPR005829">
    <property type="entry name" value="Sugar_transporter_CS"/>
</dbReference>
<evidence type="ECO:0000256" key="6">
    <source>
        <dbReference type="ARBA" id="ARBA00023136"/>
    </source>
</evidence>
<comment type="similarity">
    <text evidence="2 7">Belongs to the major facilitator superfamily. Sugar transporter (TC 2.A.1.1) family.</text>
</comment>
<dbReference type="GeneID" id="83179556"/>
<feature type="domain" description="Major facilitator superfamily (MFS) profile" evidence="9">
    <location>
        <begin position="72"/>
        <end position="512"/>
    </location>
</feature>
<feature type="transmembrane region" description="Helical" evidence="8">
    <location>
        <begin position="201"/>
        <end position="221"/>
    </location>
</feature>
<evidence type="ECO:0000313" key="10">
    <source>
        <dbReference type="EMBL" id="KAJ5204314.1"/>
    </source>
</evidence>
<dbReference type="InterPro" id="IPR050360">
    <property type="entry name" value="MFS_Sugar_Transporters"/>
</dbReference>
<feature type="transmembrane region" description="Helical" evidence="8">
    <location>
        <begin position="389"/>
        <end position="411"/>
    </location>
</feature>
<feature type="transmembrane region" description="Helical" evidence="8">
    <location>
        <begin position="112"/>
        <end position="133"/>
    </location>
</feature>
<dbReference type="FunFam" id="1.20.1250.20:FF:000217">
    <property type="entry name" value="MFS lactose permease, putative"/>
    <property type="match status" value="1"/>
</dbReference>
<dbReference type="PROSITE" id="PS50850">
    <property type="entry name" value="MFS"/>
    <property type="match status" value="1"/>
</dbReference>
<feature type="transmembrane region" description="Helical" evidence="8">
    <location>
        <begin position="460"/>
        <end position="477"/>
    </location>
</feature>
<evidence type="ECO:0000256" key="3">
    <source>
        <dbReference type="ARBA" id="ARBA00022448"/>
    </source>
</evidence>
<dbReference type="Proteomes" id="UP001150904">
    <property type="component" value="Unassembled WGS sequence"/>
</dbReference>
<evidence type="ECO:0000256" key="2">
    <source>
        <dbReference type="ARBA" id="ARBA00010992"/>
    </source>
</evidence>
<feature type="transmembrane region" description="Helical" evidence="8">
    <location>
        <begin position="359"/>
        <end position="377"/>
    </location>
</feature>
<keyword evidence="5 8" id="KW-1133">Transmembrane helix</keyword>
<dbReference type="AlphaFoldDB" id="A0A9W9MN08"/>
<dbReference type="GO" id="GO:0016020">
    <property type="term" value="C:membrane"/>
    <property type="evidence" value="ECO:0007669"/>
    <property type="project" value="UniProtKB-SubCell"/>
</dbReference>
<dbReference type="Pfam" id="PF00083">
    <property type="entry name" value="Sugar_tr"/>
    <property type="match status" value="1"/>
</dbReference>